<evidence type="ECO:0000313" key="4">
    <source>
        <dbReference type="Proteomes" id="UP000242715"/>
    </source>
</evidence>
<sequence length="136" mass="15645">MRAATKRRGIEITSISRPIKSSDFVECDLILAMDKQNRGHMEAFNRWRFRDPLPEDAHKKMNAGEVELKFLSDVFDSGAISFVDELFLRCHEKGDDDKTNAVTSKENCMDVYKSLRSSGVYVHQLWGDEIAYKIKP</sequence>
<dbReference type="Gene3D" id="3.40.50.2300">
    <property type="match status" value="1"/>
</dbReference>
<evidence type="ECO:0000313" key="3">
    <source>
        <dbReference type="EMBL" id="GAU35634.1"/>
    </source>
</evidence>
<proteinExistence type="predicted"/>
<protein>
    <submittedName>
        <fullName evidence="3">Uncharacterized protein</fullName>
    </submittedName>
</protein>
<dbReference type="SUPFAM" id="SSF52788">
    <property type="entry name" value="Phosphotyrosine protein phosphatases I"/>
    <property type="match status" value="1"/>
</dbReference>
<feature type="domain" description="Phosphotyrosine protein phosphatase I" evidence="1">
    <location>
        <begin position="4"/>
        <end position="44"/>
    </location>
</feature>
<feature type="domain" description="DUF7870" evidence="2">
    <location>
        <begin position="67"/>
        <end position="126"/>
    </location>
</feature>
<reference evidence="4" key="1">
    <citation type="journal article" date="2017" name="Front. Plant Sci.">
        <title>Climate Clever Clovers: New Paradigm to Reduce the Environmental Footprint of Ruminants by Breeding Low Methanogenic Forages Utilizing Haplotype Variation.</title>
        <authorList>
            <person name="Kaur P."/>
            <person name="Appels R."/>
            <person name="Bayer P.E."/>
            <person name="Keeble-Gagnere G."/>
            <person name="Wang J."/>
            <person name="Hirakawa H."/>
            <person name="Shirasawa K."/>
            <person name="Vercoe P."/>
            <person name="Stefanova K."/>
            <person name="Durmic Z."/>
            <person name="Nichols P."/>
            <person name="Revell C."/>
            <person name="Isobe S.N."/>
            <person name="Edwards D."/>
            <person name="Erskine W."/>
        </authorList>
    </citation>
    <scope>NUCLEOTIDE SEQUENCE [LARGE SCALE GENOMIC DNA]</scope>
    <source>
        <strain evidence="4">cv. Daliak</strain>
    </source>
</reference>
<dbReference type="Pfam" id="PF01451">
    <property type="entry name" value="LMWPc"/>
    <property type="match status" value="1"/>
</dbReference>
<dbReference type="InterPro" id="IPR036196">
    <property type="entry name" value="Ptyr_pPase_sf"/>
</dbReference>
<dbReference type="Proteomes" id="UP000242715">
    <property type="component" value="Unassembled WGS sequence"/>
</dbReference>
<dbReference type="InterPro" id="IPR057192">
    <property type="entry name" value="DUF7870"/>
</dbReference>
<dbReference type="PANTHER" id="PTHR47291">
    <property type="entry name" value="PEPTIDE UPSTREAM PROTEIN"/>
    <property type="match status" value="1"/>
</dbReference>
<evidence type="ECO:0000259" key="1">
    <source>
        <dbReference type="Pfam" id="PF01451"/>
    </source>
</evidence>
<dbReference type="EMBL" id="DF973598">
    <property type="protein sequence ID" value="GAU35634.1"/>
    <property type="molecule type" value="Genomic_DNA"/>
</dbReference>
<gene>
    <name evidence="3" type="ORF">TSUD_394740</name>
</gene>
<dbReference type="Pfam" id="PF25276">
    <property type="entry name" value="DUF7870"/>
    <property type="match status" value="1"/>
</dbReference>
<accession>A0A2Z6MSJ9</accession>
<dbReference type="PANTHER" id="PTHR47291:SF1">
    <property type="entry name" value="PEPTIDE UPSTREAM PROTEIN"/>
    <property type="match status" value="1"/>
</dbReference>
<dbReference type="InterPro" id="IPR023485">
    <property type="entry name" value="Ptyr_pPase"/>
</dbReference>
<evidence type="ECO:0000259" key="2">
    <source>
        <dbReference type="Pfam" id="PF25276"/>
    </source>
</evidence>
<organism evidence="3 4">
    <name type="scientific">Trifolium subterraneum</name>
    <name type="common">Subterranean clover</name>
    <dbReference type="NCBI Taxonomy" id="3900"/>
    <lineage>
        <taxon>Eukaryota</taxon>
        <taxon>Viridiplantae</taxon>
        <taxon>Streptophyta</taxon>
        <taxon>Embryophyta</taxon>
        <taxon>Tracheophyta</taxon>
        <taxon>Spermatophyta</taxon>
        <taxon>Magnoliopsida</taxon>
        <taxon>eudicotyledons</taxon>
        <taxon>Gunneridae</taxon>
        <taxon>Pentapetalae</taxon>
        <taxon>rosids</taxon>
        <taxon>fabids</taxon>
        <taxon>Fabales</taxon>
        <taxon>Fabaceae</taxon>
        <taxon>Papilionoideae</taxon>
        <taxon>50 kb inversion clade</taxon>
        <taxon>NPAAA clade</taxon>
        <taxon>Hologalegina</taxon>
        <taxon>IRL clade</taxon>
        <taxon>Trifolieae</taxon>
        <taxon>Trifolium</taxon>
    </lineage>
</organism>
<dbReference type="AlphaFoldDB" id="A0A2Z6MSJ9"/>
<name>A0A2Z6MSJ9_TRISU</name>
<dbReference type="OrthoDB" id="1732326at2759"/>
<keyword evidence="4" id="KW-1185">Reference proteome</keyword>